<dbReference type="GeneID" id="110247568"/>
<dbReference type="PANTHER" id="PTHR33875:SF2">
    <property type="entry name" value="ACR183CP"/>
    <property type="match status" value="1"/>
</dbReference>
<feature type="signal peptide" evidence="1">
    <location>
        <begin position="1"/>
        <end position="22"/>
    </location>
</feature>
<evidence type="ECO:0000313" key="3">
    <source>
        <dbReference type="EnsemblMetazoa" id="XP_020909683.1"/>
    </source>
</evidence>
<proteinExistence type="predicted"/>
<dbReference type="KEGG" id="epa:110247568"/>
<dbReference type="InterPro" id="IPR012336">
    <property type="entry name" value="Thioredoxin-like_fold"/>
</dbReference>
<evidence type="ECO:0000259" key="2">
    <source>
        <dbReference type="PROSITE" id="PS51352"/>
    </source>
</evidence>
<dbReference type="Proteomes" id="UP000887567">
    <property type="component" value="Unplaced"/>
</dbReference>
<accession>A0A913XTW3</accession>
<dbReference type="InterPro" id="IPR013766">
    <property type="entry name" value="Thioredoxin_domain"/>
</dbReference>
<dbReference type="SUPFAM" id="SSF52833">
    <property type="entry name" value="Thioredoxin-like"/>
    <property type="match status" value="1"/>
</dbReference>
<protein>
    <recommendedName>
        <fullName evidence="2">Thioredoxin domain-containing protein</fullName>
    </recommendedName>
</protein>
<keyword evidence="4" id="KW-1185">Reference proteome</keyword>
<dbReference type="OrthoDB" id="37297at2759"/>
<evidence type="ECO:0000313" key="4">
    <source>
        <dbReference type="Proteomes" id="UP000887567"/>
    </source>
</evidence>
<feature type="domain" description="Thioredoxin" evidence="2">
    <location>
        <begin position="20"/>
        <end position="159"/>
    </location>
</feature>
<reference evidence="3" key="1">
    <citation type="submission" date="2022-11" db="UniProtKB">
        <authorList>
            <consortium name="EnsemblMetazoa"/>
        </authorList>
    </citation>
    <scope>IDENTIFICATION</scope>
</reference>
<dbReference type="OMA" id="GVQLESY"/>
<dbReference type="InterPro" id="IPR036249">
    <property type="entry name" value="Thioredoxin-like_sf"/>
</dbReference>
<dbReference type="PANTHER" id="PTHR33875">
    <property type="entry name" value="OS09G0542200 PROTEIN"/>
    <property type="match status" value="1"/>
</dbReference>
<feature type="chain" id="PRO_5036811103" description="Thioredoxin domain-containing protein" evidence="1">
    <location>
        <begin position="23"/>
        <end position="214"/>
    </location>
</feature>
<organism evidence="3 4">
    <name type="scientific">Exaiptasia diaphana</name>
    <name type="common">Tropical sea anemone</name>
    <name type="synonym">Aiptasia pulchella</name>
    <dbReference type="NCBI Taxonomy" id="2652724"/>
    <lineage>
        <taxon>Eukaryota</taxon>
        <taxon>Metazoa</taxon>
        <taxon>Cnidaria</taxon>
        <taxon>Anthozoa</taxon>
        <taxon>Hexacorallia</taxon>
        <taxon>Actiniaria</taxon>
        <taxon>Aiptasiidae</taxon>
        <taxon>Exaiptasia</taxon>
    </lineage>
</organism>
<dbReference type="Gene3D" id="3.40.30.10">
    <property type="entry name" value="Glutaredoxin"/>
    <property type="match status" value="1"/>
</dbReference>
<keyword evidence="1" id="KW-0732">Signal</keyword>
<dbReference type="Pfam" id="PF13462">
    <property type="entry name" value="Thioredoxin_4"/>
    <property type="match status" value="1"/>
</dbReference>
<evidence type="ECO:0000256" key="1">
    <source>
        <dbReference type="SAM" id="SignalP"/>
    </source>
</evidence>
<name>A0A913XTW3_EXADI</name>
<dbReference type="EnsemblMetazoa" id="XM_021054024.2">
    <property type="protein sequence ID" value="XP_020909683.1"/>
    <property type="gene ID" value="LOC110247568"/>
</dbReference>
<sequence length="214" mass="23785">MAYKHLSLLAFPISLLISTVLCQTPIPKKPLGFVFNNGKSSAPVHLEIYADLTCPDCQQAWPTIKQVAEVYGPDKVRVVFQSFPLPYHTNSFVAAQSVAVAEGVNATLVFPWIDVLFKNQNQLYNFQTMDKNRFDINNIVASLAPKADISQSAMKDGLSEASYEGQARLSWKHGCSKTVASTPSFFINDVIVNEADASWTLDQWKKLIDSLLQK</sequence>
<dbReference type="PROSITE" id="PS51352">
    <property type="entry name" value="THIOREDOXIN_2"/>
    <property type="match status" value="1"/>
</dbReference>
<dbReference type="AlphaFoldDB" id="A0A913XTW3"/>
<dbReference type="RefSeq" id="XP_020909683.1">
    <property type="nucleotide sequence ID" value="XM_021054024.2"/>
</dbReference>